<sequence length="335" mass="36458">MLSLPDSWVWDFWTAELATDAGPEFHLFFLYASKALHDPDRRHVRASVGHAVSPDLVEWERVADALVHGQPGDFDQTATWTGSVVADPAGGWRMFYTGMTQLPGGQLVQRIGAATSDDLLTWFKVPENPVITADPRWYETIVETDGQVSGEEAWRDPFVYADPSGAGWHMLVTARSSSGPVDDRGVIAHATSPDLRTWTAHPPVTRPESGFLHLEVAQVAEVDGRHVLLFDCLGTELTGSHPGRGGVWYLPLDGPVPDPDRPWDAAAARRLTDEQLYVGKIVDGPAGRPVLMAFHNTAPDGSFGGVISDPMALRWEGDRLVADPPAGIDWDLSAG</sequence>
<dbReference type="PANTHER" id="PTHR43101">
    <property type="entry name" value="BETA-FRUCTOSIDASE"/>
    <property type="match status" value="1"/>
</dbReference>
<keyword evidence="2 5" id="KW-0378">Hydrolase</keyword>
<dbReference type="EMBL" id="SZZH01000003">
    <property type="protein sequence ID" value="TKV58515.1"/>
    <property type="molecule type" value="Genomic_DNA"/>
</dbReference>
<comment type="caution">
    <text evidence="5">The sequence shown here is derived from an EMBL/GenBank/DDBJ whole genome shotgun (WGS) entry which is preliminary data.</text>
</comment>
<comment type="similarity">
    <text evidence="1">Belongs to the glycosyl hydrolase 32 family.</text>
</comment>
<name>A0A4V6CRR1_9ACTN</name>
<dbReference type="GO" id="GO:0016798">
    <property type="term" value="F:hydrolase activity, acting on glycosyl bonds"/>
    <property type="evidence" value="ECO:0007669"/>
    <property type="project" value="UniProtKB-KW"/>
</dbReference>
<organism evidence="5 6">
    <name type="scientific">Nakamurella flava</name>
    <dbReference type="NCBI Taxonomy" id="2576308"/>
    <lineage>
        <taxon>Bacteria</taxon>
        <taxon>Bacillati</taxon>
        <taxon>Actinomycetota</taxon>
        <taxon>Actinomycetes</taxon>
        <taxon>Nakamurellales</taxon>
        <taxon>Nakamurellaceae</taxon>
        <taxon>Nakamurella</taxon>
    </lineage>
</organism>
<dbReference type="PANTHER" id="PTHR43101:SF1">
    <property type="entry name" value="BETA-FRUCTOSIDASE"/>
    <property type="match status" value="1"/>
</dbReference>
<dbReference type="Proteomes" id="UP000306985">
    <property type="component" value="Unassembled WGS sequence"/>
</dbReference>
<dbReference type="RefSeq" id="WP_137450178.1">
    <property type="nucleotide sequence ID" value="NZ_SZZH01000003.1"/>
</dbReference>
<dbReference type="InterPro" id="IPR051214">
    <property type="entry name" value="GH32_Enzymes"/>
</dbReference>
<dbReference type="OrthoDB" id="9759709at2"/>
<gene>
    <name evidence="5" type="ORF">FDO65_13265</name>
</gene>
<protein>
    <submittedName>
        <fullName evidence="5">Glycosyl hydrolase family 32</fullName>
    </submittedName>
</protein>
<keyword evidence="3" id="KW-0326">Glycosidase</keyword>
<dbReference type="Gene3D" id="2.115.10.20">
    <property type="entry name" value="Glycosyl hydrolase domain, family 43"/>
    <property type="match status" value="1"/>
</dbReference>
<evidence type="ECO:0000256" key="3">
    <source>
        <dbReference type="ARBA" id="ARBA00023295"/>
    </source>
</evidence>
<proteinExistence type="inferred from homology"/>
<evidence type="ECO:0000313" key="5">
    <source>
        <dbReference type="EMBL" id="TKV58515.1"/>
    </source>
</evidence>
<accession>A0A4V6CRR1</accession>
<evidence type="ECO:0000259" key="4">
    <source>
        <dbReference type="Pfam" id="PF00251"/>
    </source>
</evidence>
<evidence type="ECO:0000256" key="2">
    <source>
        <dbReference type="ARBA" id="ARBA00022801"/>
    </source>
</evidence>
<dbReference type="CDD" id="cd18609">
    <property type="entry name" value="GH32-like"/>
    <property type="match status" value="1"/>
</dbReference>
<dbReference type="Pfam" id="PF00251">
    <property type="entry name" value="Glyco_hydro_32N"/>
    <property type="match status" value="1"/>
</dbReference>
<evidence type="ECO:0000256" key="1">
    <source>
        <dbReference type="ARBA" id="ARBA00009902"/>
    </source>
</evidence>
<reference evidence="5 6" key="1">
    <citation type="submission" date="2019-05" db="EMBL/GenBank/DDBJ databases">
        <title>Nakamurella sp. N5BH11, whole genome shotgun sequence.</title>
        <authorList>
            <person name="Tuo L."/>
        </authorList>
    </citation>
    <scope>NUCLEOTIDE SEQUENCE [LARGE SCALE GENOMIC DNA]</scope>
    <source>
        <strain evidence="5 6">N5BH11</strain>
    </source>
</reference>
<dbReference type="InterPro" id="IPR013148">
    <property type="entry name" value="Glyco_hydro_32_N"/>
</dbReference>
<dbReference type="SUPFAM" id="SSF75005">
    <property type="entry name" value="Arabinanase/levansucrase/invertase"/>
    <property type="match status" value="1"/>
</dbReference>
<dbReference type="AlphaFoldDB" id="A0A4V6CRR1"/>
<feature type="domain" description="Glycosyl hydrolase family 32 N-terminal" evidence="4">
    <location>
        <begin position="24"/>
        <end position="229"/>
    </location>
</feature>
<evidence type="ECO:0000313" key="6">
    <source>
        <dbReference type="Proteomes" id="UP000306985"/>
    </source>
</evidence>
<keyword evidence="6" id="KW-1185">Reference proteome</keyword>
<dbReference type="InterPro" id="IPR023296">
    <property type="entry name" value="Glyco_hydro_beta-prop_sf"/>
</dbReference>